<organism evidence="2 3">
    <name type="scientific">Solanum verrucosum</name>
    <dbReference type="NCBI Taxonomy" id="315347"/>
    <lineage>
        <taxon>Eukaryota</taxon>
        <taxon>Viridiplantae</taxon>
        <taxon>Streptophyta</taxon>
        <taxon>Embryophyta</taxon>
        <taxon>Tracheophyta</taxon>
        <taxon>Spermatophyta</taxon>
        <taxon>Magnoliopsida</taxon>
        <taxon>eudicotyledons</taxon>
        <taxon>Gunneridae</taxon>
        <taxon>Pentapetalae</taxon>
        <taxon>asterids</taxon>
        <taxon>lamiids</taxon>
        <taxon>Solanales</taxon>
        <taxon>Solanaceae</taxon>
        <taxon>Solanoideae</taxon>
        <taxon>Solaneae</taxon>
        <taxon>Solanum</taxon>
    </lineage>
</organism>
<evidence type="ECO:0000313" key="3">
    <source>
        <dbReference type="Proteomes" id="UP001234989"/>
    </source>
</evidence>
<keyword evidence="3" id="KW-1185">Reference proteome</keyword>
<protein>
    <submittedName>
        <fullName evidence="2">Uncharacterized protein</fullName>
    </submittedName>
</protein>
<reference evidence="2" key="1">
    <citation type="submission" date="2023-08" db="EMBL/GenBank/DDBJ databases">
        <title>A de novo genome assembly of Solanum verrucosum Schlechtendal, a Mexican diploid species geographically isolated from the other diploid A-genome species in potato relatives.</title>
        <authorList>
            <person name="Hosaka K."/>
        </authorList>
    </citation>
    <scope>NUCLEOTIDE SEQUENCE</scope>
    <source>
        <tissue evidence="2">Young leaves</tissue>
    </source>
</reference>
<dbReference type="Proteomes" id="UP001234989">
    <property type="component" value="Chromosome 12"/>
</dbReference>
<accession>A0AAF0V8E8</accession>
<feature type="compositionally biased region" description="Low complexity" evidence="1">
    <location>
        <begin position="64"/>
        <end position="74"/>
    </location>
</feature>
<gene>
    <name evidence="2" type="ORF">MTR67_051958</name>
</gene>
<evidence type="ECO:0000256" key="1">
    <source>
        <dbReference type="SAM" id="MobiDB-lite"/>
    </source>
</evidence>
<dbReference type="EMBL" id="CP133623">
    <property type="protein sequence ID" value="WMV58573.1"/>
    <property type="molecule type" value="Genomic_DNA"/>
</dbReference>
<name>A0AAF0V8E8_SOLVR</name>
<sequence>MRVDEVVQGLDKDSSGKVLQVLLQGLTMKGCLTLNPKEMVTDYKIKNCPLVAKNEGDNHRRAQPNPSSGPSGSGVNTPKQNLFRELPRCGNRFDMLPDVLIEPFSVSTPVGDSVLAKRIGCTHAMLPLIVELEWLSSNSQMSLS</sequence>
<feature type="region of interest" description="Disordered" evidence="1">
    <location>
        <begin position="54"/>
        <end position="81"/>
    </location>
</feature>
<dbReference type="AlphaFoldDB" id="A0AAF0V8E8"/>
<evidence type="ECO:0000313" key="2">
    <source>
        <dbReference type="EMBL" id="WMV58573.1"/>
    </source>
</evidence>
<proteinExistence type="predicted"/>